<evidence type="ECO:0000256" key="1">
    <source>
        <dbReference type="SAM" id="MobiDB-lite"/>
    </source>
</evidence>
<accession>A0ABD5PMU2</accession>
<dbReference type="Proteomes" id="UP001595898">
    <property type="component" value="Unassembled WGS sequence"/>
</dbReference>
<gene>
    <name evidence="2" type="ORF">ACFO5R_07970</name>
</gene>
<organism evidence="2 3">
    <name type="scientific">Halosolutus amylolyticus</name>
    <dbReference type="NCBI Taxonomy" id="2932267"/>
    <lineage>
        <taxon>Archaea</taxon>
        <taxon>Methanobacteriati</taxon>
        <taxon>Methanobacteriota</taxon>
        <taxon>Stenosarchaea group</taxon>
        <taxon>Halobacteria</taxon>
        <taxon>Halobacteriales</taxon>
        <taxon>Natrialbaceae</taxon>
        <taxon>Halosolutus</taxon>
    </lineage>
</organism>
<proteinExistence type="predicted"/>
<protein>
    <submittedName>
        <fullName evidence="2">Uncharacterized protein</fullName>
    </submittedName>
</protein>
<reference evidence="2 3" key="1">
    <citation type="journal article" date="2019" name="Int. J. Syst. Evol. Microbiol.">
        <title>The Global Catalogue of Microorganisms (GCM) 10K type strain sequencing project: providing services to taxonomists for standard genome sequencing and annotation.</title>
        <authorList>
            <consortium name="The Broad Institute Genomics Platform"/>
            <consortium name="The Broad Institute Genome Sequencing Center for Infectious Disease"/>
            <person name="Wu L."/>
            <person name="Ma J."/>
        </authorList>
    </citation>
    <scope>NUCLEOTIDE SEQUENCE [LARGE SCALE GENOMIC DNA]</scope>
    <source>
        <strain evidence="2 3">WLHS5</strain>
    </source>
</reference>
<name>A0ABD5PMU2_9EURY</name>
<keyword evidence="3" id="KW-1185">Reference proteome</keyword>
<dbReference type="RefSeq" id="WP_250142702.1">
    <property type="nucleotide sequence ID" value="NZ_JALIQP010000008.1"/>
</dbReference>
<comment type="caution">
    <text evidence="2">The sequence shown here is derived from an EMBL/GenBank/DDBJ whole genome shotgun (WGS) entry which is preliminary data.</text>
</comment>
<dbReference type="EMBL" id="JBHSFA010000004">
    <property type="protein sequence ID" value="MFC4541864.1"/>
    <property type="molecule type" value="Genomic_DNA"/>
</dbReference>
<evidence type="ECO:0000313" key="2">
    <source>
        <dbReference type="EMBL" id="MFC4541864.1"/>
    </source>
</evidence>
<feature type="compositionally biased region" description="Acidic residues" evidence="1">
    <location>
        <begin position="23"/>
        <end position="37"/>
    </location>
</feature>
<feature type="region of interest" description="Disordered" evidence="1">
    <location>
        <begin position="1"/>
        <end position="48"/>
    </location>
</feature>
<dbReference type="AlphaFoldDB" id="A0ABD5PMU2"/>
<feature type="compositionally biased region" description="Basic and acidic residues" evidence="1">
    <location>
        <begin position="1"/>
        <end position="22"/>
    </location>
</feature>
<evidence type="ECO:0000313" key="3">
    <source>
        <dbReference type="Proteomes" id="UP001595898"/>
    </source>
</evidence>
<sequence>MNRTVPEGHTDGKSLRELRHEDADDEADTLAVEEENPLADSDEKPFSS</sequence>